<reference evidence="2 3" key="1">
    <citation type="submission" date="2022-01" db="EMBL/GenBank/DDBJ databases">
        <authorList>
            <person name="Xiong W."/>
            <person name="Schranz E."/>
        </authorList>
    </citation>
    <scope>NUCLEOTIDE SEQUENCE [LARGE SCALE GENOMIC DNA]</scope>
</reference>
<name>A0AAU9PTL6_9ASTR</name>
<feature type="region of interest" description="Disordered" evidence="1">
    <location>
        <begin position="29"/>
        <end position="57"/>
    </location>
</feature>
<keyword evidence="3" id="KW-1185">Reference proteome</keyword>
<feature type="region of interest" description="Disordered" evidence="1">
    <location>
        <begin position="168"/>
        <end position="198"/>
    </location>
</feature>
<comment type="caution">
    <text evidence="2">The sequence shown here is derived from an EMBL/GenBank/DDBJ whole genome shotgun (WGS) entry which is preliminary data.</text>
</comment>
<feature type="region of interest" description="Disordered" evidence="1">
    <location>
        <begin position="113"/>
        <end position="150"/>
    </location>
</feature>
<evidence type="ECO:0000313" key="3">
    <source>
        <dbReference type="Proteomes" id="UP001157418"/>
    </source>
</evidence>
<feature type="compositionally biased region" description="Low complexity" evidence="1">
    <location>
        <begin position="132"/>
        <end position="143"/>
    </location>
</feature>
<dbReference type="PANTHER" id="PTHR36048:SF1">
    <property type="entry name" value="RIBOSOME MATURATION FACTOR"/>
    <property type="match status" value="1"/>
</dbReference>
<dbReference type="AlphaFoldDB" id="A0AAU9PTL6"/>
<organism evidence="2 3">
    <name type="scientific">Lactuca virosa</name>
    <dbReference type="NCBI Taxonomy" id="75947"/>
    <lineage>
        <taxon>Eukaryota</taxon>
        <taxon>Viridiplantae</taxon>
        <taxon>Streptophyta</taxon>
        <taxon>Embryophyta</taxon>
        <taxon>Tracheophyta</taxon>
        <taxon>Spermatophyta</taxon>
        <taxon>Magnoliopsida</taxon>
        <taxon>eudicotyledons</taxon>
        <taxon>Gunneridae</taxon>
        <taxon>Pentapetalae</taxon>
        <taxon>asterids</taxon>
        <taxon>campanulids</taxon>
        <taxon>Asterales</taxon>
        <taxon>Asteraceae</taxon>
        <taxon>Cichorioideae</taxon>
        <taxon>Cichorieae</taxon>
        <taxon>Lactucinae</taxon>
        <taxon>Lactuca</taxon>
    </lineage>
</organism>
<accession>A0AAU9PTL6</accession>
<gene>
    <name evidence="2" type="ORF">LVIROSA_LOCUS38808</name>
</gene>
<evidence type="ECO:0000256" key="1">
    <source>
        <dbReference type="SAM" id="MobiDB-lite"/>
    </source>
</evidence>
<dbReference type="PANTHER" id="PTHR36048">
    <property type="entry name" value="RIBOSOME MATURATION FACTOR"/>
    <property type="match status" value="1"/>
</dbReference>
<dbReference type="EMBL" id="CAKMRJ010005745">
    <property type="protein sequence ID" value="CAH1453569.1"/>
    <property type="molecule type" value="Genomic_DNA"/>
</dbReference>
<sequence length="198" mass="22743">MATKPLTTAAIAMTEKKMDMSLDDIIKMSKTGSGTRTNKTKKQRVPNKNHNFTNNDVEDNKSMKLHRYMDTRSSLRQGVLSQRRSSFQGNQFPLAVEAARKAPIRSRNFMRNQPMTSYRPRGASVQNRGVANQKQVKKVSNQKQKQRPQTLDSLFANMKEQRMKVLSQNNNTNTRRRTGGGVHAQQRPTPPWTRSYNY</sequence>
<dbReference type="Proteomes" id="UP001157418">
    <property type="component" value="Unassembled WGS sequence"/>
</dbReference>
<protein>
    <submittedName>
        <fullName evidence="2">Uncharacterized protein</fullName>
    </submittedName>
</protein>
<proteinExistence type="predicted"/>
<feature type="compositionally biased region" description="Basic residues" evidence="1">
    <location>
        <begin position="38"/>
        <end position="47"/>
    </location>
</feature>
<evidence type="ECO:0000313" key="2">
    <source>
        <dbReference type="EMBL" id="CAH1453569.1"/>
    </source>
</evidence>